<evidence type="ECO:0000259" key="7">
    <source>
        <dbReference type="Pfam" id="PF09335"/>
    </source>
</evidence>
<dbReference type="KEGG" id="tvr:TVD_09090"/>
<feature type="transmembrane region" description="Helical" evidence="6">
    <location>
        <begin position="18"/>
        <end position="41"/>
    </location>
</feature>
<gene>
    <name evidence="8" type="ORF">TVD_09090</name>
</gene>
<proteinExistence type="predicted"/>
<reference evidence="8 9" key="1">
    <citation type="submission" date="2015-04" db="EMBL/GenBank/DDBJ databases">
        <title>Complete Sequence for the Genome of the Thioalkalivibrio versutus D301.</title>
        <authorList>
            <person name="Mu T."/>
            <person name="Zhou J."/>
            <person name="Xu X."/>
        </authorList>
    </citation>
    <scope>NUCLEOTIDE SEQUENCE [LARGE SCALE GENOMIC DNA]</scope>
    <source>
        <strain evidence="8 9">D301</strain>
    </source>
</reference>
<dbReference type="Proteomes" id="UP000064201">
    <property type="component" value="Chromosome"/>
</dbReference>
<evidence type="ECO:0000256" key="2">
    <source>
        <dbReference type="ARBA" id="ARBA00022475"/>
    </source>
</evidence>
<name>A0A0G3G2P5_9GAMM</name>
<dbReference type="PANTHER" id="PTHR42709:SF6">
    <property type="entry name" value="UNDECAPRENYL PHOSPHATE TRANSPORTER A"/>
    <property type="match status" value="1"/>
</dbReference>
<evidence type="ECO:0000256" key="3">
    <source>
        <dbReference type="ARBA" id="ARBA00022692"/>
    </source>
</evidence>
<feature type="transmembrane region" description="Helical" evidence="6">
    <location>
        <begin position="47"/>
        <end position="68"/>
    </location>
</feature>
<dbReference type="STRING" id="106634.TVD_09090"/>
<sequence>MAHDLFQQVLSLLQTYPYLFIFIGMLVAGEVVLLPAIYLAATGRLDLAAVISLAILATVLSDLFWYGLGRKFPASALDRIPGHHSNNAVRGLERLFNRKGVQILFLSKFVYGTRTAAQVLAGVHDMRFQTYLIVNFLAVLTLFAVFVSLAYSVVGTTRQLGDLIEDIEIAFLIFIVIAVSANYIASRVLRNRWSR</sequence>
<keyword evidence="2" id="KW-1003">Cell membrane</keyword>
<dbReference type="AlphaFoldDB" id="A0A0G3G2P5"/>
<evidence type="ECO:0000256" key="1">
    <source>
        <dbReference type="ARBA" id="ARBA00004651"/>
    </source>
</evidence>
<keyword evidence="5 6" id="KW-0472">Membrane</keyword>
<dbReference type="OrthoDB" id="9780918at2"/>
<evidence type="ECO:0000313" key="8">
    <source>
        <dbReference type="EMBL" id="AKJ95500.1"/>
    </source>
</evidence>
<dbReference type="PATRIC" id="fig|106634.4.peg.1859"/>
<dbReference type="RefSeq" id="WP_019563984.1">
    <property type="nucleotide sequence ID" value="NZ_CP011367.1"/>
</dbReference>
<keyword evidence="4 6" id="KW-1133">Transmembrane helix</keyword>
<organism evidence="8 9">
    <name type="scientific">Thioalkalivibrio versutus</name>
    <dbReference type="NCBI Taxonomy" id="106634"/>
    <lineage>
        <taxon>Bacteria</taxon>
        <taxon>Pseudomonadati</taxon>
        <taxon>Pseudomonadota</taxon>
        <taxon>Gammaproteobacteria</taxon>
        <taxon>Chromatiales</taxon>
        <taxon>Ectothiorhodospiraceae</taxon>
        <taxon>Thioalkalivibrio</taxon>
    </lineage>
</organism>
<feature type="transmembrane region" description="Helical" evidence="6">
    <location>
        <begin position="132"/>
        <end position="154"/>
    </location>
</feature>
<dbReference type="InterPro" id="IPR032816">
    <property type="entry name" value="VTT_dom"/>
</dbReference>
<accession>A0A0G3G2P5</accession>
<dbReference type="PANTHER" id="PTHR42709">
    <property type="entry name" value="ALKALINE PHOSPHATASE LIKE PROTEIN"/>
    <property type="match status" value="1"/>
</dbReference>
<evidence type="ECO:0000313" key="9">
    <source>
        <dbReference type="Proteomes" id="UP000064201"/>
    </source>
</evidence>
<protein>
    <recommendedName>
        <fullName evidence="7">VTT domain-containing protein</fullName>
    </recommendedName>
</protein>
<feature type="transmembrane region" description="Helical" evidence="6">
    <location>
        <begin position="169"/>
        <end position="189"/>
    </location>
</feature>
<comment type="subcellular location">
    <subcellularLocation>
        <location evidence="1">Cell membrane</location>
        <topology evidence="1">Multi-pass membrane protein</topology>
    </subcellularLocation>
</comment>
<keyword evidence="3 6" id="KW-0812">Transmembrane</keyword>
<dbReference type="EMBL" id="CP011367">
    <property type="protein sequence ID" value="AKJ95500.1"/>
    <property type="molecule type" value="Genomic_DNA"/>
</dbReference>
<feature type="domain" description="VTT" evidence="7">
    <location>
        <begin position="37"/>
        <end position="149"/>
    </location>
</feature>
<keyword evidence="9" id="KW-1185">Reference proteome</keyword>
<dbReference type="Pfam" id="PF09335">
    <property type="entry name" value="VTT_dom"/>
    <property type="match status" value="1"/>
</dbReference>
<dbReference type="InterPro" id="IPR051311">
    <property type="entry name" value="DedA_domain"/>
</dbReference>
<dbReference type="GO" id="GO:0005886">
    <property type="term" value="C:plasma membrane"/>
    <property type="evidence" value="ECO:0007669"/>
    <property type="project" value="UniProtKB-SubCell"/>
</dbReference>
<evidence type="ECO:0000256" key="5">
    <source>
        <dbReference type="ARBA" id="ARBA00023136"/>
    </source>
</evidence>
<evidence type="ECO:0000256" key="4">
    <source>
        <dbReference type="ARBA" id="ARBA00022989"/>
    </source>
</evidence>
<evidence type="ECO:0000256" key="6">
    <source>
        <dbReference type="SAM" id="Phobius"/>
    </source>
</evidence>